<name>A0A395M9Q6_9HYPO</name>
<evidence type="ECO:0000256" key="3">
    <source>
        <dbReference type="ARBA" id="ARBA00023015"/>
    </source>
</evidence>
<dbReference type="Pfam" id="PF00172">
    <property type="entry name" value="Zn_clus"/>
    <property type="match status" value="1"/>
</dbReference>
<gene>
    <name evidence="9" type="ORF">FIE12Z_11158</name>
</gene>
<evidence type="ECO:0000256" key="4">
    <source>
        <dbReference type="ARBA" id="ARBA00023125"/>
    </source>
</evidence>
<dbReference type="Gene3D" id="4.10.240.10">
    <property type="entry name" value="Zn(2)-C6 fungal-type DNA-binding domain"/>
    <property type="match status" value="1"/>
</dbReference>
<keyword evidence="2" id="KW-0862">Zinc</keyword>
<dbReference type="InterPro" id="IPR036864">
    <property type="entry name" value="Zn2-C6_fun-type_DNA-bd_sf"/>
</dbReference>
<evidence type="ECO:0000256" key="5">
    <source>
        <dbReference type="ARBA" id="ARBA00023163"/>
    </source>
</evidence>
<dbReference type="GO" id="GO:0008270">
    <property type="term" value="F:zinc ion binding"/>
    <property type="evidence" value="ECO:0007669"/>
    <property type="project" value="InterPro"/>
</dbReference>
<feature type="domain" description="Zn(2)-C6 fungal-type" evidence="8">
    <location>
        <begin position="34"/>
        <end position="62"/>
    </location>
</feature>
<dbReference type="PROSITE" id="PS50048">
    <property type="entry name" value="ZN2_CY6_FUNGAL_2"/>
    <property type="match status" value="1"/>
</dbReference>
<dbReference type="SMART" id="SM00066">
    <property type="entry name" value="GAL4"/>
    <property type="match status" value="1"/>
</dbReference>
<dbReference type="InterPro" id="IPR001138">
    <property type="entry name" value="Zn2Cys6_DnaBD"/>
</dbReference>
<dbReference type="EMBL" id="PXXK01000414">
    <property type="protein sequence ID" value="RFN44614.1"/>
    <property type="molecule type" value="Genomic_DNA"/>
</dbReference>
<proteinExistence type="predicted"/>
<dbReference type="Pfam" id="PF11951">
    <property type="entry name" value="Fungal_trans_2"/>
    <property type="match status" value="1"/>
</dbReference>
<evidence type="ECO:0000313" key="10">
    <source>
        <dbReference type="Proteomes" id="UP000265631"/>
    </source>
</evidence>
<organism evidence="9 10">
    <name type="scientific">Fusarium flagelliforme</name>
    <dbReference type="NCBI Taxonomy" id="2675880"/>
    <lineage>
        <taxon>Eukaryota</taxon>
        <taxon>Fungi</taxon>
        <taxon>Dikarya</taxon>
        <taxon>Ascomycota</taxon>
        <taxon>Pezizomycotina</taxon>
        <taxon>Sordariomycetes</taxon>
        <taxon>Hypocreomycetidae</taxon>
        <taxon>Hypocreales</taxon>
        <taxon>Nectriaceae</taxon>
        <taxon>Fusarium</taxon>
        <taxon>Fusarium incarnatum-equiseti species complex</taxon>
    </lineage>
</organism>
<dbReference type="AlphaFoldDB" id="A0A395M9Q6"/>
<evidence type="ECO:0000256" key="1">
    <source>
        <dbReference type="ARBA" id="ARBA00022723"/>
    </source>
</evidence>
<dbReference type="GO" id="GO:0003677">
    <property type="term" value="F:DNA binding"/>
    <property type="evidence" value="ECO:0007669"/>
    <property type="project" value="UniProtKB-KW"/>
</dbReference>
<evidence type="ECO:0000256" key="6">
    <source>
        <dbReference type="ARBA" id="ARBA00023242"/>
    </source>
</evidence>
<comment type="caution">
    <text evidence="9">The sequence shown here is derived from an EMBL/GenBank/DDBJ whole genome shotgun (WGS) entry which is preliminary data.</text>
</comment>
<dbReference type="SUPFAM" id="SSF57701">
    <property type="entry name" value="Zn2/Cys6 DNA-binding domain"/>
    <property type="match status" value="1"/>
</dbReference>
<dbReference type="PANTHER" id="PTHR36206:SF4">
    <property type="entry name" value="HYPOTHETICAL CONSERVED PROTEIN (EUROFUNG)-RELATED"/>
    <property type="match status" value="1"/>
</dbReference>
<dbReference type="InterPro" id="IPR021858">
    <property type="entry name" value="Fun_TF"/>
</dbReference>
<dbReference type="STRING" id="2594813.A0A395M9Q6"/>
<dbReference type="InterPro" id="IPR052360">
    <property type="entry name" value="Transcr_Regulatory_Proteins"/>
</dbReference>
<dbReference type="CDD" id="cd00067">
    <property type="entry name" value="GAL4"/>
    <property type="match status" value="1"/>
</dbReference>
<dbReference type="PROSITE" id="PS00463">
    <property type="entry name" value="ZN2_CY6_FUNGAL_1"/>
    <property type="match status" value="1"/>
</dbReference>
<reference evidence="9 10" key="1">
    <citation type="journal article" date="2018" name="PLoS Pathog.">
        <title>Evolution of structural diversity of trichothecenes, a family of toxins produced by plant pathogenic and entomopathogenic fungi.</title>
        <authorList>
            <person name="Proctor R.H."/>
            <person name="McCormick S.P."/>
            <person name="Kim H.S."/>
            <person name="Cardoza R.E."/>
            <person name="Stanley A.M."/>
            <person name="Lindo L."/>
            <person name="Kelly A."/>
            <person name="Brown D.W."/>
            <person name="Lee T."/>
            <person name="Vaughan M.M."/>
            <person name="Alexander N.J."/>
            <person name="Busman M."/>
            <person name="Gutierrez S."/>
        </authorList>
    </citation>
    <scope>NUCLEOTIDE SEQUENCE [LARGE SCALE GENOMIC DNA]</scope>
    <source>
        <strain evidence="9 10">NRRL 13405</strain>
    </source>
</reference>
<dbReference type="Proteomes" id="UP000265631">
    <property type="component" value="Unassembled WGS sequence"/>
</dbReference>
<keyword evidence="3" id="KW-0805">Transcription regulation</keyword>
<evidence type="ECO:0000259" key="8">
    <source>
        <dbReference type="PROSITE" id="PS50048"/>
    </source>
</evidence>
<evidence type="ECO:0000313" key="9">
    <source>
        <dbReference type="EMBL" id="RFN44614.1"/>
    </source>
</evidence>
<keyword evidence="10" id="KW-1185">Reference proteome</keyword>
<feature type="region of interest" description="Disordered" evidence="7">
    <location>
        <begin position="1"/>
        <end position="28"/>
    </location>
</feature>
<evidence type="ECO:0000256" key="2">
    <source>
        <dbReference type="ARBA" id="ARBA00022833"/>
    </source>
</evidence>
<evidence type="ECO:0000256" key="7">
    <source>
        <dbReference type="SAM" id="MobiDB-lite"/>
    </source>
</evidence>
<dbReference type="PANTHER" id="PTHR36206">
    <property type="entry name" value="ASPERCRYPTIN BIOSYNTHESIS CLUSTER-SPECIFIC TRANSCRIPTION REGULATOR ATNN-RELATED"/>
    <property type="match status" value="1"/>
</dbReference>
<keyword evidence="6" id="KW-0539">Nucleus</keyword>
<dbReference type="GO" id="GO:0000981">
    <property type="term" value="F:DNA-binding transcription factor activity, RNA polymerase II-specific"/>
    <property type="evidence" value="ECO:0007669"/>
    <property type="project" value="InterPro"/>
</dbReference>
<keyword evidence="1" id="KW-0479">Metal-binding</keyword>
<accession>A0A395M9Q6</accession>
<sequence length="524" mass="57986">MAGLTEVKNSKMTSNDTTLVKKKTKASAPRRRTGCQTCRKRRIKCDETRPSCTRCLQAGWKCDGYPSEIAFQVNLSSKSVSLQPSAKPLLSIKSYSIPFKVPGSQRDRQLLHYFCVQGSSDISGFIASDFWSKVVLQESHQDSAVRQALVAMSSLHLDYVTSDSAEGQTASVETLTHYGKAIRTIRKRLSQTTSDTTKVALVCCIIFYCCESALGGWDAALQHLGNGLELLKSYSRNASSGRDEGIEELKAVFERLDMQASFFQDDRVPILSLPDWKEYITAVPEKGFSDAQEAHGTLVKLQSWLYSFVNRHVELHEASVELLSPDILDEKDALVQTYNRWSHAFDDLKDAKKEDGQDTHGLQVLLIHFYICQMILESKFPVDEEVFGASPNPTAHKILDLAETLLDYTTKLNSSPSATQTPRRNFSLESGVVAPLFALALKCSDESVATRAAGMLSSSHRREGLYDAQTMAQILTQLRVSRDGEPGIKEEVQSDNGIVSALEYHIPGSYEGGGIDKLLASMSI</sequence>
<protein>
    <submittedName>
        <fullName evidence="9">Putative transcriptional regulatory protein c15d4.02</fullName>
    </submittedName>
</protein>
<keyword evidence="5" id="KW-0804">Transcription</keyword>
<keyword evidence="4" id="KW-0238">DNA-binding</keyword>